<evidence type="ECO:0000256" key="2">
    <source>
        <dbReference type="ARBA" id="ARBA00023315"/>
    </source>
</evidence>
<dbReference type="InterPro" id="IPR000182">
    <property type="entry name" value="GNAT_dom"/>
</dbReference>
<dbReference type="InterPro" id="IPR016181">
    <property type="entry name" value="Acyl_CoA_acyltransferase"/>
</dbReference>
<dbReference type="PANTHER" id="PTHR43877">
    <property type="entry name" value="AMINOALKYLPHOSPHONATE N-ACETYLTRANSFERASE-RELATED-RELATED"/>
    <property type="match status" value="1"/>
</dbReference>
<keyword evidence="2" id="KW-0012">Acyltransferase</keyword>
<protein>
    <submittedName>
        <fullName evidence="4">GNAT family N-acetyltransferase</fullName>
    </submittedName>
</protein>
<proteinExistence type="predicted"/>
<accession>A0A4V4RGW8</accession>
<dbReference type="PROSITE" id="PS51186">
    <property type="entry name" value="GNAT"/>
    <property type="match status" value="1"/>
</dbReference>
<reference evidence="4 5" key="1">
    <citation type="journal article" date="2019" name="Microorganisms">
        <title>Systematic Affiliation and Genome Analysis of Subtercola vilae DB165(T) with Particular Emphasis on Cold Adaptation of an Isolate from a High-Altitude Cold Volcano Lake.</title>
        <authorList>
            <person name="Villalobos A.S."/>
            <person name="Wiese J."/>
            <person name="Imhoff J.F."/>
            <person name="Dorador C."/>
            <person name="Keller A."/>
            <person name="Hentschel U."/>
        </authorList>
    </citation>
    <scope>NUCLEOTIDE SEQUENCE [LARGE SCALE GENOMIC DNA]</scope>
    <source>
        <strain evidence="4 5">DB165</strain>
    </source>
</reference>
<gene>
    <name evidence="4" type="ORF">D4765_06825</name>
</gene>
<dbReference type="PANTHER" id="PTHR43877:SF2">
    <property type="entry name" value="AMINOALKYLPHOSPHONATE N-ACETYLTRANSFERASE-RELATED"/>
    <property type="match status" value="1"/>
</dbReference>
<comment type="caution">
    <text evidence="4">The sequence shown here is derived from an EMBL/GenBank/DDBJ whole genome shotgun (WGS) entry which is preliminary data.</text>
</comment>
<dbReference type="AlphaFoldDB" id="A0A4V4RGW8"/>
<keyword evidence="5" id="KW-1185">Reference proteome</keyword>
<dbReference type="InterPro" id="IPR050832">
    <property type="entry name" value="Bact_Acetyltransf"/>
</dbReference>
<dbReference type="GO" id="GO:0016747">
    <property type="term" value="F:acyltransferase activity, transferring groups other than amino-acyl groups"/>
    <property type="evidence" value="ECO:0007669"/>
    <property type="project" value="InterPro"/>
</dbReference>
<dbReference type="Gene3D" id="3.40.630.30">
    <property type="match status" value="1"/>
</dbReference>
<sequence>MFHSVSGVGADQSVTADRRSPNSAWAVSWRLIQSVVMGSPRVFTRVKLLVRSSIPESLPVHNARSAAIVQESRRGVYGRLVPLQTRALTPDDLPQLLALNTAAVPAVNEVERETLGRLVELSHLPVGVVDDDAPAKVVGFALAMLADAPYESENYRWFSKRTKDFLYVDRIVVADGARGHGIGQLLYAAVFEAARAAGQHRVFCEVNVEPPNPGSMRFHGRLGFTEIGQQATKGGTVIVAMLEAPLPSQAQA</sequence>
<keyword evidence="1 4" id="KW-0808">Transferase</keyword>
<evidence type="ECO:0000256" key="1">
    <source>
        <dbReference type="ARBA" id="ARBA00022679"/>
    </source>
</evidence>
<organism evidence="4 5">
    <name type="scientific">Subtercola vilae</name>
    <dbReference type="NCBI Taxonomy" id="2056433"/>
    <lineage>
        <taxon>Bacteria</taxon>
        <taxon>Bacillati</taxon>
        <taxon>Actinomycetota</taxon>
        <taxon>Actinomycetes</taxon>
        <taxon>Micrococcales</taxon>
        <taxon>Microbacteriaceae</taxon>
        <taxon>Subtercola</taxon>
    </lineage>
</organism>
<dbReference type="Pfam" id="PF00583">
    <property type="entry name" value="Acetyltransf_1"/>
    <property type="match status" value="1"/>
</dbReference>
<dbReference type="Proteomes" id="UP000306192">
    <property type="component" value="Unassembled WGS sequence"/>
</dbReference>
<evidence type="ECO:0000313" key="4">
    <source>
        <dbReference type="EMBL" id="TIH38344.1"/>
    </source>
</evidence>
<evidence type="ECO:0000313" key="5">
    <source>
        <dbReference type="Proteomes" id="UP000306192"/>
    </source>
</evidence>
<evidence type="ECO:0000259" key="3">
    <source>
        <dbReference type="PROSITE" id="PS51186"/>
    </source>
</evidence>
<dbReference type="SUPFAM" id="SSF55729">
    <property type="entry name" value="Acyl-CoA N-acyltransferases (Nat)"/>
    <property type="match status" value="1"/>
</dbReference>
<dbReference type="EMBL" id="QYRT01000009">
    <property type="protein sequence ID" value="TIH38344.1"/>
    <property type="molecule type" value="Genomic_DNA"/>
</dbReference>
<name>A0A4V4RGW8_9MICO</name>
<feature type="domain" description="N-acetyltransferase" evidence="3">
    <location>
        <begin position="83"/>
        <end position="245"/>
    </location>
</feature>